<evidence type="ECO:0000256" key="1">
    <source>
        <dbReference type="ARBA" id="ARBA00004123"/>
    </source>
</evidence>
<keyword evidence="3" id="KW-0539">Nucleus</keyword>
<evidence type="ECO:0000256" key="3">
    <source>
        <dbReference type="ARBA" id="ARBA00023242"/>
    </source>
</evidence>
<accession>A0A6P7FA98</accession>
<dbReference type="InParanoid" id="A0A6P7FA98"/>
<name>A0A6P7FA98_DIAVI</name>
<dbReference type="PANTHER" id="PTHR13989:SF16">
    <property type="entry name" value="REPLICATION PROTEIN A2"/>
    <property type="match status" value="1"/>
</dbReference>
<protein>
    <submittedName>
        <fullName evidence="4">Uncharacterized protein LOC114327956</fullName>
    </submittedName>
</protein>
<proteinExistence type="predicted"/>
<dbReference type="RefSeq" id="XP_028132476.1">
    <property type="nucleotide sequence ID" value="XM_028276675.1"/>
</dbReference>
<dbReference type="SUPFAM" id="SSF50249">
    <property type="entry name" value="Nucleic acid-binding proteins"/>
    <property type="match status" value="1"/>
</dbReference>
<dbReference type="GO" id="GO:0003677">
    <property type="term" value="F:DNA binding"/>
    <property type="evidence" value="ECO:0007669"/>
    <property type="project" value="UniProtKB-KW"/>
</dbReference>
<dbReference type="OrthoDB" id="6772813at2759"/>
<dbReference type="AlphaFoldDB" id="A0A6P7FA98"/>
<gene>
    <name evidence="4" type="primary">LOC114327956</name>
</gene>
<reference evidence="4" key="1">
    <citation type="submission" date="2025-08" db="UniProtKB">
        <authorList>
            <consortium name="RefSeq"/>
        </authorList>
    </citation>
    <scope>IDENTIFICATION</scope>
    <source>
        <tissue evidence="4">Whole insect</tissue>
    </source>
</reference>
<keyword evidence="2" id="KW-0238">DNA-binding</keyword>
<dbReference type="InterPro" id="IPR040260">
    <property type="entry name" value="RFA2-like"/>
</dbReference>
<evidence type="ECO:0000313" key="4">
    <source>
        <dbReference type="RefSeq" id="XP_028132476.1"/>
    </source>
</evidence>
<evidence type="ECO:0000256" key="2">
    <source>
        <dbReference type="ARBA" id="ARBA00023125"/>
    </source>
</evidence>
<dbReference type="PANTHER" id="PTHR13989">
    <property type="entry name" value="REPLICATION PROTEIN A-RELATED"/>
    <property type="match status" value="1"/>
</dbReference>
<organism evidence="4">
    <name type="scientific">Diabrotica virgifera virgifera</name>
    <name type="common">western corn rootworm</name>
    <dbReference type="NCBI Taxonomy" id="50390"/>
    <lineage>
        <taxon>Eukaryota</taxon>
        <taxon>Metazoa</taxon>
        <taxon>Ecdysozoa</taxon>
        <taxon>Arthropoda</taxon>
        <taxon>Hexapoda</taxon>
        <taxon>Insecta</taxon>
        <taxon>Pterygota</taxon>
        <taxon>Neoptera</taxon>
        <taxon>Endopterygota</taxon>
        <taxon>Coleoptera</taxon>
        <taxon>Polyphaga</taxon>
        <taxon>Cucujiformia</taxon>
        <taxon>Chrysomeloidea</taxon>
        <taxon>Chrysomelidae</taxon>
        <taxon>Galerucinae</taxon>
        <taxon>Diabroticina</taxon>
        <taxon>Diabroticites</taxon>
        <taxon>Diabrotica</taxon>
    </lineage>
</organism>
<dbReference type="InterPro" id="IPR012340">
    <property type="entry name" value="NA-bd_OB-fold"/>
</dbReference>
<dbReference type="GO" id="GO:0005634">
    <property type="term" value="C:nucleus"/>
    <property type="evidence" value="ECO:0007669"/>
    <property type="project" value="UniProtKB-SubCell"/>
</dbReference>
<dbReference type="Gene3D" id="2.40.50.140">
    <property type="entry name" value="Nucleic acid-binding proteins"/>
    <property type="match status" value="1"/>
</dbReference>
<comment type="subcellular location">
    <subcellularLocation>
        <location evidence="1">Nucleus</location>
    </subcellularLocation>
</comment>
<dbReference type="KEGG" id="dvv:114327956"/>
<sequence length="254" mass="29305">MDVEGTSSSAKGELFESEKWVMTKNVKGAVKVATCEADETQLYNKTRDWIVTEDEKDPEYGPKSNPKYEQTPMTSKNIGRFFIRDLLTADQVAENAFVCKDVTFSQVLLCGNVVNKYEYSEHYFIDVDDGTSAIRCIIGVNDLNKLKTLDSDLETCKEWLRRSTTKKTPLVKGAQITLSSINYLQKAIPTFNEIELGDTIKVYGRLKENSYGRNVFISKIWMEQNNPLVFNKYLEEMIDVYENHYNIRFNNRFD</sequence>